<comment type="caution">
    <text evidence="2">The sequence shown here is derived from an EMBL/GenBank/DDBJ whole genome shotgun (WGS) entry which is preliminary data.</text>
</comment>
<feature type="transmembrane region" description="Helical" evidence="1">
    <location>
        <begin position="70"/>
        <end position="93"/>
    </location>
</feature>
<dbReference type="Proteomes" id="UP000323225">
    <property type="component" value="Unassembled WGS sequence"/>
</dbReference>
<evidence type="ECO:0000313" key="3">
    <source>
        <dbReference type="Proteomes" id="UP000323225"/>
    </source>
</evidence>
<sequence length="190" mass="21870">MNKNELYQSEINLIENIKKYINYRNNVQNILFHQEYIKVTLYIPLVFTILFATFFIMAPNIHPSSGSVHVSALGFIAVVIAFTLAISVVNAAINKKSIMKYGFIPFGLSSLFDRDFIENKDKISDIEDKLYEMEMDLTSEMLMYQDSMQDCPSTELLVLLSDYDAKIYKEVLKSVNNEYGGEVLCWIDDI</sequence>
<organism evidence="2 3">
    <name type="scientific">Vibrio cholerae</name>
    <dbReference type="NCBI Taxonomy" id="666"/>
    <lineage>
        <taxon>Bacteria</taxon>
        <taxon>Pseudomonadati</taxon>
        <taxon>Pseudomonadota</taxon>
        <taxon>Gammaproteobacteria</taxon>
        <taxon>Vibrionales</taxon>
        <taxon>Vibrionaceae</taxon>
        <taxon>Vibrio</taxon>
    </lineage>
</organism>
<protein>
    <submittedName>
        <fullName evidence="2">Uncharacterized protein</fullName>
    </submittedName>
</protein>
<reference evidence="2 3" key="1">
    <citation type="submission" date="2019-09" db="EMBL/GenBank/DDBJ databases">
        <authorList>
            <person name="Kritzky A."/>
            <person name="Schelkanova E.Y."/>
            <person name="Alkhova Z.V."/>
            <person name="Smirnova N.I."/>
        </authorList>
    </citation>
    <scope>NUCLEOTIDE SEQUENCE [LARGE SCALE GENOMIC DNA]</scope>
    <source>
        <strain evidence="2 3">M1526</strain>
    </source>
</reference>
<name>A0A5Q6PET2_VIBCL</name>
<gene>
    <name evidence="2" type="ORF">F0M16_17855</name>
</gene>
<keyword evidence="1" id="KW-1133">Transmembrane helix</keyword>
<keyword evidence="1" id="KW-0812">Transmembrane</keyword>
<evidence type="ECO:0000256" key="1">
    <source>
        <dbReference type="SAM" id="Phobius"/>
    </source>
</evidence>
<feature type="transmembrane region" description="Helical" evidence="1">
    <location>
        <begin position="39"/>
        <end position="58"/>
    </location>
</feature>
<accession>A0A5Q6PET2</accession>
<dbReference type="EMBL" id="VUAA01000022">
    <property type="protein sequence ID" value="KAA1253398.1"/>
    <property type="molecule type" value="Genomic_DNA"/>
</dbReference>
<proteinExistence type="predicted"/>
<dbReference type="AlphaFoldDB" id="A0A5Q6PET2"/>
<evidence type="ECO:0000313" key="2">
    <source>
        <dbReference type="EMBL" id="KAA1253398.1"/>
    </source>
</evidence>
<keyword evidence="1" id="KW-0472">Membrane</keyword>